<proteinExistence type="predicted"/>
<organism evidence="1 2">
    <name type="scientific">Sphingomonas oleivorans</name>
    <dbReference type="NCBI Taxonomy" id="1735121"/>
    <lineage>
        <taxon>Bacteria</taxon>
        <taxon>Pseudomonadati</taxon>
        <taxon>Pseudomonadota</taxon>
        <taxon>Alphaproteobacteria</taxon>
        <taxon>Sphingomonadales</taxon>
        <taxon>Sphingomonadaceae</taxon>
        <taxon>Sphingomonas</taxon>
    </lineage>
</organism>
<comment type="caution">
    <text evidence="1">The sequence shown here is derived from an EMBL/GenBank/DDBJ whole genome shotgun (WGS) entry which is preliminary data.</text>
</comment>
<dbReference type="EMBL" id="NWBU01000005">
    <property type="protein sequence ID" value="PTQ12091.1"/>
    <property type="molecule type" value="Genomic_DNA"/>
</dbReference>
<dbReference type="OrthoDB" id="3773419at2"/>
<gene>
    <name evidence="1" type="ORF">CLG96_05855</name>
</gene>
<dbReference type="RefSeq" id="WP_107966955.1">
    <property type="nucleotide sequence ID" value="NZ_NWBU01000005.1"/>
</dbReference>
<dbReference type="Proteomes" id="UP000244162">
    <property type="component" value="Unassembled WGS sequence"/>
</dbReference>
<evidence type="ECO:0000313" key="2">
    <source>
        <dbReference type="Proteomes" id="UP000244162"/>
    </source>
</evidence>
<protein>
    <submittedName>
        <fullName evidence="1">Uncharacterized protein</fullName>
    </submittedName>
</protein>
<accession>A0A2T5FZG2</accession>
<keyword evidence="2" id="KW-1185">Reference proteome</keyword>
<dbReference type="AlphaFoldDB" id="A0A2T5FZG2"/>
<reference evidence="1 2" key="1">
    <citation type="submission" date="2017-09" db="EMBL/GenBank/DDBJ databases">
        <title>Sphingomonas panjinensis sp.nov., isolated from oil-contaminated soil.</title>
        <authorList>
            <person name="Wang L."/>
            <person name="Chen L."/>
        </authorList>
    </citation>
    <scope>NUCLEOTIDE SEQUENCE [LARGE SCALE GENOMIC DNA]</scope>
    <source>
        <strain evidence="1 2">FW-11</strain>
    </source>
</reference>
<evidence type="ECO:0000313" key="1">
    <source>
        <dbReference type="EMBL" id="PTQ12091.1"/>
    </source>
</evidence>
<sequence length="332" mass="38128">MKTFRTNRPTIYDIPQTLPPSDYTARIPDAGRRRRLSFSWDFDTRAVTLGMKIEDDWEPHIKEMWQGNKDQISKGLAIKFGVHALDRKVENFVAIDTKPMSILAYHNELYPQVRDAYVMGQYYPALVGACALGERILNHLILDMRSFFTASPEYKQVYRKDSFDNWDVPINALEAWGILLPGAVAEFRELKLLRHRSLHFNVSTYDTLKEDALAAILHMRTIIDQQFGTFGLRPWFIEGTRGQIFIRKAYEEHPFIKTYFVPHCALVGPLFGMGRIDGGMTIFDVPDYGDGDWTDEEFATMFNDRDPDDVVTEPPEILYVGKEMGQEAGPAS</sequence>
<name>A0A2T5FZG2_9SPHN</name>